<dbReference type="Gene3D" id="4.10.60.10">
    <property type="entry name" value="Zinc finger, CCHC-type"/>
    <property type="match status" value="1"/>
</dbReference>
<dbReference type="PROSITE" id="PS50158">
    <property type="entry name" value="ZF_CCHC"/>
    <property type="match status" value="1"/>
</dbReference>
<accession>A0ABQ5K689</accession>
<keyword evidence="1" id="KW-0862">Zinc</keyword>
<protein>
    <recommendedName>
        <fullName evidence="3">CCHC-type domain-containing protein</fullName>
    </recommendedName>
</protein>
<dbReference type="InterPro" id="IPR036875">
    <property type="entry name" value="Znf_CCHC_sf"/>
</dbReference>
<comment type="caution">
    <text evidence="4">The sequence shown here is derived from an EMBL/GenBank/DDBJ whole genome shotgun (WGS) entry which is preliminary data.</text>
</comment>
<evidence type="ECO:0000256" key="2">
    <source>
        <dbReference type="SAM" id="MobiDB-lite"/>
    </source>
</evidence>
<keyword evidence="1" id="KW-0479">Metal-binding</keyword>
<evidence type="ECO:0000313" key="4">
    <source>
        <dbReference type="EMBL" id="GKT25352.1"/>
    </source>
</evidence>
<keyword evidence="1" id="KW-0863">Zinc-finger</keyword>
<evidence type="ECO:0000313" key="5">
    <source>
        <dbReference type="Proteomes" id="UP001057375"/>
    </source>
</evidence>
<dbReference type="Pfam" id="PF00098">
    <property type="entry name" value="zf-CCHC"/>
    <property type="match status" value="1"/>
</dbReference>
<organism evidence="4 5">
    <name type="scientific">Aduncisulcus paluster</name>
    <dbReference type="NCBI Taxonomy" id="2918883"/>
    <lineage>
        <taxon>Eukaryota</taxon>
        <taxon>Metamonada</taxon>
        <taxon>Carpediemonas-like organisms</taxon>
        <taxon>Aduncisulcus</taxon>
    </lineage>
</organism>
<feature type="domain" description="CCHC-type" evidence="3">
    <location>
        <begin position="116"/>
        <end position="131"/>
    </location>
</feature>
<proteinExistence type="predicted"/>
<dbReference type="SUPFAM" id="SSF57756">
    <property type="entry name" value="Retrovirus zinc finger-like domains"/>
    <property type="match status" value="1"/>
</dbReference>
<keyword evidence="5" id="KW-1185">Reference proteome</keyword>
<evidence type="ECO:0000256" key="1">
    <source>
        <dbReference type="PROSITE-ProRule" id="PRU00047"/>
    </source>
</evidence>
<evidence type="ECO:0000259" key="3">
    <source>
        <dbReference type="PROSITE" id="PS50158"/>
    </source>
</evidence>
<feature type="region of interest" description="Disordered" evidence="2">
    <location>
        <begin position="72"/>
        <end position="105"/>
    </location>
</feature>
<feature type="non-terminal residue" evidence="4">
    <location>
        <position position="1"/>
    </location>
</feature>
<reference evidence="4" key="1">
    <citation type="submission" date="2022-03" db="EMBL/GenBank/DDBJ databases">
        <title>Draft genome sequence of Aduncisulcus paluster, a free-living microaerophilic Fornicata.</title>
        <authorList>
            <person name="Yuyama I."/>
            <person name="Kume K."/>
            <person name="Tamura T."/>
            <person name="Inagaki Y."/>
            <person name="Hashimoto T."/>
        </authorList>
    </citation>
    <scope>NUCLEOTIDE SEQUENCE</scope>
    <source>
        <strain evidence="4">NY0171</strain>
    </source>
</reference>
<dbReference type="EMBL" id="BQXS01007099">
    <property type="protein sequence ID" value="GKT25352.1"/>
    <property type="molecule type" value="Genomic_DNA"/>
</dbReference>
<gene>
    <name evidence="4" type="ORF">ADUPG1_004639</name>
</gene>
<dbReference type="InterPro" id="IPR001878">
    <property type="entry name" value="Znf_CCHC"/>
</dbReference>
<dbReference type="Proteomes" id="UP001057375">
    <property type="component" value="Unassembled WGS sequence"/>
</dbReference>
<dbReference type="SMART" id="SM00343">
    <property type="entry name" value="ZnF_C2HC"/>
    <property type="match status" value="1"/>
</dbReference>
<feature type="non-terminal residue" evidence="4">
    <location>
        <position position="186"/>
    </location>
</feature>
<name>A0ABQ5K689_9EUKA</name>
<dbReference type="PANTHER" id="PTHR46888">
    <property type="entry name" value="ZINC KNUCKLE DOMAINCONTAINING PROTEIN-RELATED"/>
    <property type="match status" value="1"/>
</dbReference>
<dbReference type="PANTHER" id="PTHR46888:SF1">
    <property type="entry name" value="RIBONUCLEASE H"/>
    <property type="match status" value="1"/>
</dbReference>
<sequence length="186" mass="20309">CLEFRRICTAAGSLFDGQYKRLKQIFLKGLEAGSMNFADFMRSTIDAQTASVSSIDAVIKLTMEGAKAAEEKGREVERYRSNKPAAGGSGKGGSRQFPKNKVANQGVKKKDLSTVKCYKCGKYGHYAYDCPLKKKKDSIGGLALLNHGDTLPLWACRVHNGEDYGIDVKVLLDTGSEENCIAEKCL</sequence>